<organism evidence="7">
    <name type="scientific">Streptomyces sp. R17</name>
    <dbReference type="NCBI Taxonomy" id="3238626"/>
    <lineage>
        <taxon>Bacteria</taxon>
        <taxon>Bacillati</taxon>
        <taxon>Actinomycetota</taxon>
        <taxon>Actinomycetes</taxon>
        <taxon>Kitasatosporales</taxon>
        <taxon>Streptomycetaceae</taxon>
        <taxon>Streptomyces</taxon>
    </lineage>
</organism>
<feature type="domain" description="Peptidase S33 tripeptidyl aminopeptidase-like C-terminal" evidence="6">
    <location>
        <begin position="418"/>
        <end position="521"/>
    </location>
</feature>
<dbReference type="PANTHER" id="PTHR43248:SF29">
    <property type="entry name" value="TRIPEPTIDYL AMINOPEPTIDASE"/>
    <property type="match status" value="1"/>
</dbReference>
<evidence type="ECO:0000313" key="7">
    <source>
        <dbReference type="EMBL" id="XDQ21688.1"/>
    </source>
</evidence>
<dbReference type="PANTHER" id="PTHR43248">
    <property type="entry name" value="2-SUCCINYL-6-HYDROXY-2,4-CYCLOHEXADIENE-1-CARBOXYLATE SYNTHASE"/>
    <property type="match status" value="1"/>
</dbReference>
<dbReference type="AlphaFoldDB" id="A0AB39NT17"/>
<evidence type="ECO:0000256" key="3">
    <source>
        <dbReference type="ARBA" id="ARBA00022801"/>
    </source>
</evidence>
<sequence length="522" mass="54515">MRTGWETAGRGRRAAAALLAVVVAFTAAGVSRCDAGGASSPAPRAQERGATNPPAGVPSVFTGQRLDWAVCPAPSGAQGDGEAPGEDYECATMKAPLDYARPGGGTIDVALIRKRATGPEEGRIGSLLLNFGGPGVSGVVTLPAVAGDYAVLGEAYDLVSFDPRGVGGTAPVLCGQDTYEGASACGGRSGRLLPYVGTSYTARDMELMRFLLGDERLHYFGVSYGTRLGGVYAHLFPRNVGRMVLEAPVDPVLDGFRSEIAGARAVQRAFDRFARHCAKTHDDCPTGSGPEQARQRVTALLDRLKEKPAPAGGGEDLDDSLAAHGIANHLDRGRDGWEPLVKALREVMERGRGDALLAEAYDHAPDSRARRTGARAGVTGVTGDNGTSALVAISCADSDLRPSFEEYDVMEREVAAASPVFGETWANALYLCYDWPFDGESAAADVRAAGAPPVLVVANTGDPTTPYEGARRMAAELGEGVGVLLTVRDEGHGSFPHNRCGARAVHLYLLHGTTPEAGAVCP</sequence>
<accession>A0AB39NT17</accession>
<feature type="region of interest" description="Disordered" evidence="4">
    <location>
        <begin position="33"/>
        <end position="58"/>
    </location>
</feature>
<dbReference type="InterPro" id="IPR000073">
    <property type="entry name" value="AB_hydrolase_1"/>
</dbReference>
<evidence type="ECO:0000256" key="1">
    <source>
        <dbReference type="ARBA" id="ARBA00010088"/>
    </source>
</evidence>
<evidence type="ECO:0000256" key="2">
    <source>
        <dbReference type="ARBA" id="ARBA00022729"/>
    </source>
</evidence>
<name>A0AB39NT17_9ACTN</name>
<feature type="domain" description="AB hydrolase-1" evidence="5">
    <location>
        <begin position="148"/>
        <end position="282"/>
    </location>
</feature>
<protein>
    <submittedName>
        <fullName evidence="7">Alpha/beta hydrolase</fullName>
    </submittedName>
</protein>
<dbReference type="Pfam" id="PF00561">
    <property type="entry name" value="Abhydrolase_1"/>
    <property type="match status" value="1"/>
</dbReference>
<dbReference type="SUPFAM" id="SSF53474">
    <property type="entry name" value="alpha/beta-Hydrolases"/>
    <property type="match status" value="1"/>
</dbReference>
<dbReference type="InterPro" id="IPR051601">
    <property type="entry name" value="Serine_prot/Carboxylest_S33"/>
</dbReference>
<dbReference type="Gene3D" id="3.40.50.1820">
    <property type="entry name" value="alpha/beta hydrolase"/>
    <property type="match status" value="1"/>
</dbReference>
<reference evidence="7" key="1">
    <citation type="submission" date="2024-07" db="EMBL/GenBank/DDBJ databases">
        <authorList>
            <person name="Yu S.T."/>
        </authorList>
    </citation>
    <scope>NUCLEOTIDE SEQUENCE</scope>
    <source>
        <strain evidence="7">R17</strain>
    </source>
</reference>
<dbReference type="InterPro" id="IPR029058">
    <property type="entry name" value="AB_hydrolase_fold"/>
</dbReference>
<dbReference type="RefSeq" id="WP_369153013.1">
    <property type="nucleotide sequence ID" value="NZ_CP163433.1"/>
</dbReference>
<comment type="similarity">
    <text evidence="1">Belongs to the peptidase S33 family.</text>
</comment>
<dbReference type="EMBL" id="CP163433">
    <property type="protein sequence ID" value="XDQ21688.1"/>
    <property type="molecule type" value="Genomic_DNA"/>
</dbReference>
<keyword evidence="2" id="KW-0732">Signal</keyword>
<evidence type="ECO:0000259" key="5">
    <source>
        <dbReference type="Pfam" id="PF00561"/>
    </source>
</evidence>
<dbReference type="GO" id="GO:0016787">
    <property type="term" value="F:hydrolase activity"/>
    <property type="evidence" value="ECO:0007669"/>
    <property type="project" value="UniProtKB-KW"/>
</dbReference>
<evidence type="ECO:0000256" key="4">
    <source>
        <dbReference type="SAM" id="MobiDB-lite"/>
    </source>
</evidence>
<dbReference type="InterPro" id="IPR013595">
    <property type="entry name" value="Pept_S33_TAP-like_C"/>
</dbReference>
<dbReference type="Pfam" id="PF08386">
    <property type="entry name" value="Abhydrolase_4"/>
    <property type="match status" value="1"/>
</dbReference>
<proteinExistence type="inferred from homology"/>
<gene>
    <name evidence="7" type="ORF">AB5J48_27720</name>
</gene>
<keyword evidence="3 7" id="KW-0378">Hydrolase</keyword>
<evidence type="ECO:0000259" key="6">
    <source>
        <dbReference type="Pfam" id="PF08386"/>
    </source>
</evidence>